<dbReference type="SUPFAM" id="SSF56112">
    <property type="entry name" value="Protein kinase-like (PK-like)"/>
    <property type="match status" value="1"/>
</dbReference>
<dbReference type="GO" id="GO:0016740">
    <property type="term" value="F:transferase activity"/>
    <property type="evidence" value="ECO:0007669"/>
    <property type="project" value="UniProtKB-KW"/>
</dbReference>
<dbReference type="Gene3D" id="1.20.58.840">
    <property type="match status" value="1"/>
</dbReference>
<dbReference type="Gene3D" id="3.30.200.20">
    <property type="entry name" value="Phosphorylase Kinase, domain 1"/>
    <property type="match status" value="1"/>
</dbReference>
<organism evidence="3 4">
    <name type="scientific">Streptomyces harbinensis</name>
    <dbReference type="NCBI Taxonomy" id="1176198"/>
    <lineage>
        <taxon>Bacteria</taxon>
        <taxon>Bacillati</taxon>
        <taxon>Actinomycetota</taxon>
        <taxon>Actinomycetes</taxon>
        <taxon>Kitasatosporales</taxon>
        <taxon>Streptomycetaceae</taxon>
        <taxon>Streptomyces</taxon>
    </lineage>
</organism>
<feature type="domain" description="Aminoglycoside phosphotransferase" evidence="2">
    <location>
        <begin position="61"/>
        <end position="265"/>
    </location>
</feature>
<reference evidence="4" key="1">
    <citation type="submission" date="2016-10" db="EMBL/GenBank/DDBJ databases">
        <authorList>
            <person name="Varghese N."/>
            <person name="Submissions S."/>
        </authorList>
    </citation>
    <scope>NUCLEOTIDE SEQUENCE [LARGE SCALE GENOMIC DNA]</scope>
    <source>
        <strain evidence="4">CGMCC 4.7047</strain>
    </source>
</reference>
<dbReference type="AlphaFoldDB" id="A0A1I6THC5"/>
<keyword evidence="3" id="KW-0808">Transferase</keyword>
<feature type="region of interest" description="Disordered" evidence="1">
    <location>
        <begin position="305"/>
        <end position="332"/>
    </location>
</feature>
<dbReference type="Gene3D" id="1.10.510.10">
    <property type="entry name" value="Transferase(Phosphotransferase) domain 1"/>
    <property type="match status" value="1"/>
</dbReference>
<dbReference type="Pfam" id="PF01636">
    <property type="entry name" value="APH"/>
    <property type="match status" value="1"/>
</dbReference>
<evidence type="ECO:0000313" key="4">
    <source>
        <dbReference type="Proteomes" id="UP000198873"/>
    </source>
</evidence>
<dbReference type="InterPro" id="IPR002575">
    <property type="entry name" value="Aminoglycoside_PTrfase"/>
</dbReference>
<evidence type="ECO:0000256" key="1">
    <source>
        <dbReference type="SAM" id="MobiDB-lite"/>
    </source>
</evidence>
<sequence length="332" mass="34881">MEEKVRRWVRADFGVGLASLDEVPRGAGRDGGAGRLWHGRGEDGAGYAVRLGAGGPAAGLRAAGQAAAHGVPGVPGPLRDRRGQWWSVRTGRRLSVRPWVEGVPGGTGPVEPGHWRAFGRLLAAVHAAPVPDGLPPARRPGPMADAVRAVDRWLLRGPGVERHDPLERALAGLWREMAGPIGALLARAGAPPPAAEPGDPVLCHGDPGPGRLLLGAGAEEVWLLGWSGAVRAPREQDLVAVLELTPDQREAFFAGYGPVELDPGRVEHFRTVRALEELAVPAARVLDRAGLPEPERAAALETVRQVLARTPERADRASAGPSRGARDPSPSG</sequence>
<evidence type="ECO:0000313" key="3">
    <source>
        <dbReference type="EMBL" id="SFS88528.1"/>
    </source>
</evidence>
<protein>
    <submittedName>
        <fullName evidence="3">Spectinomycin phosphotransferase</fullName>
    </submittedName>
</protein>
<dbReference type="STRING" id="1176198.SAMN05444716_104654"/>
<gene>
    <name evidence="3" type="ORF">SAMN05444716_104654</name>
</gene>
<keyword evidence="4" id="KW-1185">Reference proteome</keyword>
<evidence type="ECO:0000259" key="2">
    <source>
        <dbReference type="Pfam" id="PF01636"/>
    </source>
</evidence>
<dbReference type="Proteomes" id="UP000198873">
    <property type="component" value="Unassembled WGS sequence"/>
</dbReference>
<accession>A0A1I6THC5</accession>
<dbReference type="EMBL" id="FPAB01000004">
    <property type="protein sequence ID" value="SFS88528.1"/>
    <property type="molecule type" value="Genomic_DNA"/>
</dbReference>
<name>A0A1I6THC5_9ACTN</name>
<proteinExistence type="predicted"/>
<dbReference type="InterPro" id="IPR011009">
    <property type="entry name" value="Kinase-like_dom_sf"/>
</dbReference>
<dbReference type="RefSeq" id="WP_254791587.1">
    <property type="nucleotide sequence ID" value="NZ_FPAB01000004.1"/>
</dbReference>